<dbReference type="EMBL" id="BQNB010012408">
    <property type="protein sequence ID" value="GJT03213.1"/>
    <property type="molecule type" value="Genomic_DNA"/>
</dbReference>
<gene>
    <name evidence="2" type="ORF">Tco_0824382</name>
</gene>
<dbReference type="Proteomes" id="UP001151760">
    <property type="component" value="Unassembled WGS sequence"/>
</dbReference>
<name>A0ABQ5APX8_9ASTR</name>
<protein>
    <submittedName>
        <fullName evidence="2">Uncharacterized protein</fullName>
    </submittedName>
</protein>
<reference evidence="2" key="2">
    <citation type="submission" date="2022-01" db="EMBL/GenBank/DDBJ databases">
        <authorList>
            <person name="Yamashiro T."/>
            <person name="Shiraishi A."/>
            <person name="Satake H."/>
            <person name="Nakayama K."/>
        </authorList>
    </citation>
    <scope>NUCLEOTIDE SEQUENCE</scope>
</reference>
<comment type="caution">
    <text evidence="2">The sequence shown here is derived from an EMBL/GenBank/DDBJ whole genome shotgun (WGS) entry which is preliminary data.</text>
</comment>
<reference evidence="2" key="1">
    <citation type="journal article" date="2022" name="Int. J. Mol. Sci.">
        <title>Draft Genome of Tanacetum Coccineum: Genomic Comparison of Closely Related Tanacetum-Family Plants.</title>
        <authorList>
            <person name="Yamashiro T."/>
            <person name="Shiraishi A."/>
            <person name="Nakayama K."/>
            <person name="Satake H."/>
        </authorList>
    </citation>
    <scope>NUCLEOTIDE SEQUENCE</scope>
</reference>
<accession>A0ABQ5APX8</accession>
<feature type="region of interest" description="Disordered" evidence="1">
    <location>
        <begin position="180"/>
        <end position="205"/>
    </location>
</feature>
<sequence length="205" mass="24145">MSRMDDDLFTYEVEIVEITNIPRDLKKEDDPAIGDNEVELTDEESFDSIDEDEVAKFFRTETNNVPWVHEKPWTDDGAWKDPAPIEHYCEPFDYKNGCSEWLTCSWRDDGYCNGGNLPGAYIVGNALRYQDFEWYEALKNGKLKEEALKNKAIMEGIIKDRDNKSSNEGWRRWNVYENTNHGHEEGEYGREHEDKERCELFDDHE</sequence>
<evidence type="ECO:0000313" key="3">
    <source>
        <dbReference type="Proteomes" id="UP001151760"/>
    </source>
</evidence>
<proteinExistence type="predicted"/>
<keyword evidence="3" id="KW-1185">Reference proteome</keyword>
<organism evidence="2 3">
    <name type="scientific">Tanacetum coccineum</name>
    <dbReference type="NCBI Taxonomy" id="301880"/>
    <lineage>
        <taxon>Eukaryota</taxon>
        <taxon>Viridiplantae</taxon>
        <taxon>Streptophyta</taxon>
        <taxon>Embryophyta</taxon>
        <taxon>Tracheophyta</taxon>
        <taxon>Spermatophyta</taxon>
        <taxon>Magnoliopsida</taxon>
        <taxon>eudicotyledons</taxon>
        <taxon>Gunneridae</taxon>
        <taxon>Pentapetalae</taxon>
        <taxon>asterids</taxon>
        <taxon>campanulids</taxon>
        <taxon>Asterales</taxon>
        <taxon>Asteraceae</taxon>
        <taxon>Asteroideae</taxon>
        <taxon>Anthemideae</taxon>
        <taxon>Anthemidinae</taxon>
        <taxon>Tanacetum</taxon>
    </lineage>
</organism>
<evidence type="ECO:0000256" key="1">
    <source>
        <dbReference type="SAM" id="MobiDB-lite"/>
    </source>
</evidence>
<evidence type="ECO:0000313" key="2">
    <source>
        <dbReference type="EMBL" id="GJT03213.1"/>
    </source>
</evidence>